<dbReference type="RefSeq" id="WP_161051808.1">
    <property type="nucleotide sequence ID" value="NZ_WWCR01000031.1"/>
</dbReference>
<evidence type="ECO:0000256" key="1">
    <source>
        <dbReference type="SAM" id="Phobius"/>
    </source>
</evidence>
<dbReference type="Proteomes" id="UP000469734">
    <property type="component" value="Unassembled WGS sequence"/>
</dbReference>
<gene>
    <name evidence="2" type="ORF">GTP56_22875</name>
</gene>
<comment type="caution">
    <text evidence="2">The sequence shown here is derived from an EMBL/GenBank/DDBJ whole genome shotgun (WGS) entry which is preliminary data.</text>
</comment>
<feature type="transmembrane region" description="Helical" evidence="1">
    <location>
        <begin position="85"/>
        <end position="108"/>
    </location>
</feature>
<dbReference type="EMBL" id="WWCR01000031">
    <property type="protein sequence ID" value="MYM75018.1"/>
    <property type="molecule type" value="Genomic_DNA"/>
</dbReference>
<evidence type="ECO:0000313" key="3">
    <source>
        <dbReference type="Proteomes" id="UP000469734"/>
    </source>
</evidence>
<proteinExistence type="predicted"/>
<sequence>MTVSYFAQLQNNPGWFAINVLVPVLLPFAVITAVATATGGWRTVVLMLKKSVDSGQLFWVVIGMLAASGYEAFSAYNRHPELGEFIAWTLGWCVVGAVFSSIFIAINACRSLQQEPVRPIIVWISILMTLTLSCYYPFVHFIVL</sequence>
<keyword evidence="1" id="KW-0812">Transmembrane</keyword>
<feature type="transmembrane region" description="Helical" evidence="1">
    <location>
        <begin position="57"/>
        <end position="73"/>
    </location>
</feature>
<organism evidence="2 3">
    <name type="scientific">Duganella margarita</name>
    <dbReference type="NCBI Taxonomy" id="2692170"/>
    <lineage>
        <taxon>Bacteria</taxon>
        <taxon>Pseudomonadati</taxon>
        <taxon>Pseudomonadota</taxon>
        <taxon>Betaproteobacteria</taxon>
        <taxon>Burkholderiales</taxon>
        <taxon>Oxalobacteraceae</taxon>
        <taxon>Telluria group</taxon>
        <taxon>Duganella</taxon>
    </lineage>
</organism>
<keyword evidence="1" id="KW-0472">Membrane</keyword>
<evidence type="ECO:0000313" key="2">
    <source>
        <dbReference type="EMBL" id="MYM75018.1"/>
    </source>
</evidence>
<accession>A0A7X4H478</accession>
<name>A0A7X4H478_9BURK</name>
<reference evidence="2 3" key="1">
    <citation type="submission" date="2019-12" db="EMBL/GenBank/DDBJ databases">
        <title>Novel species isolated from a subtropical stream in China.</title>
        <authorList>
            <person name="Lu H."/>
        </authorList>
    </citation>
    <scope>NUCLEOTIDE SEQUENCE [LARGE SCALE GENOMIC DNA]</scope>
    <source>
        <strain evidence="2 3">FT134W</strain>
    </source>
</reference>
<protein>
    <submittedName>
        <fullName evidence="2">Uncharacterized protein</fullName>
    </submittedName>
</protein>
<keyword evidence="1" id="KW-1133">Transmembrane helix</keyword>
<feature type="transmembrane region" description="Helical" evidence="1">
    <location>
        <begin position="120"/>
        <end position="143"/>
    </location>
</feature>
<dbReference type="AlphaFoldDB" id="A0A7X4H478"/>
<feature type="transmembrane region" description="Helical" evidence="1">
    <location>
        <begin position="20"/>
        <end position="45"/>
    </location>
</feature>